<organism evidence="1 2">
    <name type="scientific">Castilleja foliolosa</name>
    <dbReference type="NCBI Taxonomy" id="1961234"/>
    <lineage>
        <taxon>Eukaryota</taxon>
        <taxon>Viridiplantae</taxon>
        <taxon>Streptophyta</taxon>
        <taxon>Embryophyta</taxon>
        <taxon>Tracheophyta</taxon>
        <taxon>Spermatophyta</taxon>
        <taxon>Magnoliopsida</taxon>
        <taxon>eudicotyledons</taxon>
        <taxon>Gunneridae</taxon>
        <taxon>Pentapetalae</taxon>
        <taxon>asterids</taxon>
        <taxon>lamiids</taxon>
        <taxon>Lamiales</taxon>
        <taxon>Orobanchaceae</taxon>
        <taxon>Pedicularideae</taxon>
        <taxon>Castillejinae</taxon>
        <taxon>Castilleja</taxon>
    </lineage>
</organism>
<dbReference type="AlphaFoldDB" id="A0ABD3DAT1"/>
<proteinExistence type="predicted"/>
<dbReference type="Proteomes" id="UP001632038">
    <property type="component" value="Unassembled WGS sequence"/>
</dbReference>
<protein>
    <submittedName>
        <fullName evidence="1">Uncharacterized protein</fullName>
    </submittedName>
</protein>
<comment type="caution">
    <text evidence="1">The sequence shown here is derived from an EMBL/GenBank/DDBJ whole genome shotgun (WGS) entry which is preliminary data.</text>
</comment>
<evidence type="ECO:0000313" key="1">
    <source>
        <dbReference type="EMBL" id="KAL3638066.1"/>
    </source>
</evidence>
<evidence type="ECO:0000313" key="2">
    <source>
        <dbReference type="Proteomes" id="UP001632038"/>
    </source>
</evidence>
<sequence length="54" mass="6323">MAIRKGIDSAIVDVWKREFSNRSVRGSYLSQYCLCLGYCARRAAKLCHWFHRLS</sequence>
<reference evidence="2" key="1">
    <citation type="journal article" date="2024" name="IScience">
        <title>Strigolactones Initiate the Formation of Haustorium-like Structures in Castilleja.</title>
        <authorList>
            <person name="Buerger M."/>
            <person name="Peterson D."/>
            <person name="Chory J."/>
        </authorList>
    </citation>
    <scope>NUCLEOTIDE SEQUENCE [LARGE SCALE GENOMIC DNA]</scope>
</reference>
<keyword evidence="2" id="KW-1185">Reference proteome</keyword>
<dbReference type="EMBL" id="JAVIJP010000021">
    <property type="protein sequence ID" value="KAL3638066.1"/>
    <property type="molecule type" value="Genomic_DNA"/>
</dbReference>
<gene>
    <name evidence="1" type="ORF">CASFOL_018079</name>
</gene>
<accession>A0ABD3DAT1</accession>
<name>A0ABD3DAT1_9LAMI</name>